<protein>
    <submittedName>
        <fullName evidence="2">Alpha/beta hydrolase fold</fullName>
    </submittedName>
</protein>
<reference evidence="2" key="1">
    <citation type="submission" date="2019-06" db="EMBL/GenBank/DDBJ databases">
        <authorList>
            <person name="Le Quere A."/>
            <person name="Colella S."/>
        </authorList>
    </citation>
    <scope>NUCLEOTIDE SEQUENCE</scope>
    <source>
        <strain evidence="2">EmedicaeMD41</strain>
    </source>
</reference>
<feature type="domain" description="AB hydrolase-1" evidence="1">
    <location>
        <begin position="24"/>
        <end position="263"/>
    </location>
</feature>
<dbReference type="Pfam" id="PF00561">
    <property type="entry name" value="Abhydrolase_1"/>
    <property type="match status" value="1"/>
</dbReference>
<keyword evidence="2" id="KW-0378">Hydrolase</keyword>
<dbReference type="PANTHER" id="PTHR43433:SF5">
    <property type="entry name" value="AB HYDROLASE-1 DOMAIN-CONTAINING PROTEIN"/>
    <property type="match status" value="1"/>
</dbReference>
<dbReference type="PANTHER" id="PTHR43433">
    <property type="entry name" value="HYDROLASE, ALPHA/BETA FOLD FAMILY PROTEIN"/>
    <property type="match status" value="1"/>
</dbReference>
<dbReference type="Gene3D" id="3.40.50.1820">
    <property type="entry name" value="alpha/beta hydrolase"/>
    <property type="match status" value="1"/>
</dbReference>
<evidence type="ECO:0000313" key="2">
    <source>
        <dbReference type="EMBL" id="VTZ65039.1"/>
    </source>
</evidence>
<dbReference type="InterPro" id="IPR050471">
    <property type="entry name" value="AB_hydrolase"/>
</dbReference>
<proteinExistence type="predicted"/>
<accession>A0A508X5W1</accession>
<dbReference type="EMBL" id="CABFNB010000149">
    <property type="protein sequence ID" value="VTZ65039.1"/>
    <property type="molecule type" value="Genomic_DNA"/>
</dbReference>
<dbReference type="AlphaFoldDB" id="A0A508X5W1"/>
<dbReference type="GO" id="GO:0004806">
    <property type="term" value="F:triacylglycerol lipase activity"/>
    <property type="evidence" value="ECO:0007669"/>
    <property type="project" value="TreeGrafter"/>
</dbReference>
<dbReference type="InterPro" id="IPR029058">
    <property type="entry name" value="AB_hydrolase_fold"/>
</dbReference>
<gene>
    <name evidence="2" type="ORF">EMEDMD4_790063</name>
</gene>
<evidence type="ECO:0000259" key="1">
    <source>
        <dbReference type="Pfam" id="PF00561"/>
    </source>
</evidence>
<name>A0A508X5W1_9HYPH</name>
<sequence length="284" mass="31128">MSMRFVRSHDVEIATEAFGDSAHPPVLLIMGGMASMLWWRERFCRQLAERGRFVIRYDQRDTGLSTKYPPGRPGYAFDDAVDDVIRVLDCYGISAAHVVGMSLGGMVGQAAALKHPERVRSLTAISSSPIGMNTSHLPESGRAWMDHMNVEVDGTNRAEAVAYMVEDARLVASTAHPFERAETGAFIERDFDRSDGYLSATNHSILFEISDAWQGRLHEMKVPLLVIHGTADPVFPAEHGAALVAAVNGAKLVEISGGGHELHPADWDEIISTITKHTNTHPND</sequence>
<organism evidence="2">
    <name type="scientific">Sinorhizobium medicae</name>
    <dbReference type="NCBI Taxonomy" id="110321"/>
    <lineage>
        <taxon>Bacteria</taxon>
        <taxon>Pseudomonadati</taxon>
        <taxon>Pseudomonadota</taxon>
        <taxon>Alphaproteobacteria</taxon>
        <taxon>Hyphomicrobiales</taxon>
        <taxon>Rhizobiaceae</taxon>
        <taxon>Sinorhizobium/Ensifer group</taxon>
        <taxon>Sinorhizobium</taxon>
    </lineage>
</organism>
<dbReference type="SUPFAM" id="SSF53474">
    <property type="entry name" value="alpha/beta-Hydrolases"/>
    <property type="match status" value="1"/>
</dbReference>
<dbReference type="PRINTS" id="PR00111">
    <property type="entry name" value="ABHYDROLASE"/>
</dbReference>
<dbReference type="InterPro" id="IPR000073">
    <property type="entry name" value="AB_hydrolase_1"/>
</dbReference>
<dbReference type="RefSeq" id="WP_180162090.1">
    <property type="nucleotide sequence ID" value="NZ_CABFNB010000149.1"/>
</dbReference>
<dbReference type="GO" id="GO:0046503">
    <property type="term" value="P:glycerolipid catabolic process"/>
    <property type="evidence" value="ECO:0007669"/>
    <property type="project" value="TreeGrafter"/>
</dbReference>
<dbReference type="Proteomes" id="UP000507954">
    <property type="component" value="Unassembled WGS sequence"/>
</dbReference>